<dbReference type="GO" id="GO:0006304">
    <property type="term" value="P:DNA modification"/>
    <property type="evidence" value="ECO:0007669"/>
    <property type="project" value="InterPro"/>
</dbReference>
<evidence type="ECO:0000313" key="7">
    <source>
        <dbReference type="EMBL" id="QTA78234.1"/>
    </source>
</evidence>
<dbReference type="PROSITE" id="PS00092">
    <property type="entry name" value="N6_MTASE"/>
    <property type="match status" value="1"/>
</dbReference>
<dbReference type="GO" id="GO:0003676">
    <property type="term" value="F:nucleic acid binding"/>
    <property type="evidence" value="ECO:0007669"/>
    <property type="project" value="InterPro"/>
</dbReference>
<evidence type="ECO:0000256" key="5">
    <source>
        <dbReference type="ARBA" id="ARBA00047942"/>
    </source>
</evidence>
<feature type="domain" description="Type II methyltransferase M.TaqI-like" evidence="6">
    <location>
        <begin position="919"/>
        <end position="979"/>
    </location>
</feature>
<dbReference type="GO" id="GO:0032259">
    <property type="term" value="P:methylation"/>
    <property type="evidence" value="ECO:0007669"/>
    <property type="project" value="UniProtKB-KW"/>
</dbReference>
<dbReference type="RefSeq" id="WP_207690121.1">
    <property type="nucleotide sequence ID" value="NZ_CP061799.1"/>
</dbReference>
<keyword evidence="4" id="KW-0949">S-adenosyl-L-methionine</keyword>
<protein>
    <recommendedName>
        <fullName evidence="1">site-specific DNA-methyltransferase (adenine-specific)</fullName>
        <ecNumber evidence="1">2.1.1.72</ecNumber>
    </recommendedName>
</protein>
<gene>
    <name evidence="7" type="ORF">dnl_04540</name>
</gene>
<dbReference type="EC" id="2.1.1.72" evidence="1"/>
<dbReference type="PANTHER" id="PTHR33841:SF1">
    <property type="entry name" value="DNA METHYLTRANSFERASE A"/>
    <property type="match status" value="1"/>
</dbReference>
<comment type="catalytic activity">
    <reaction evidence="5">
        <text>a 2'-deoxyadenosine in DNA + S-adenosyl-L-methionine = an N(6)-methyl-2'-deoxyadenosine in DNA + S-adenosyl-L-homocysteine + H(+)</text>
        <dbReference type="Rhea" id="RHEA:15197"/>
        <dbReference type="Rhea" id="RHEA-COMP:12418"/>
        <dbReference type="Rhea" id="RHEA-COMP:12419"/>
        <dbReference type="ChEBI" id="CHEBI:15378"/>
        <dbReference type="ChEBI" id="CHEBI:57856"/>
        <dbReference type="ChEBI" id="CHEBI:59789"/>
        <dbReference type="ChEBI" id="CHEBI:90615"/>
        <dbReference type="ChEBI" id="CHEBI:90616"/>
        <dbReference type="EC" id="2.1.1.72"/>
    </reaction>
</comment>
<dbReference type="PANTHER" id="PTHR33841">
    <property type="entry name" value="DNA METHYLTRANSFERASE YEEA-RELATED"/>
    <property type="match status" value="1"/>
</dbReference>
<evidence type="ECO:0000259" key="6">
    <source>
        <dbReference type="Pfam" id="PF07669"/>
    </source>
</evidence>
<evidence type="ECO:0000256" key="2">
    <source>
        <dbReference type="ARBA" id="ARBA00022603"/>
    </source>
</evidence>
<keyword evidence="2 7" id="KW-0489">Methyltransferase</keyword>
<proteinExistence type="predicted"/>
<accession>A0A975B3R9</accession>
<dbReference type="InterPro" id="IPR050953">
    <property type="entry name" value="N4_N6_ade-DNA_methylase"/>
</dbReference>
<evidence type="ECO:0000256" key="4">
    <source>
        <dbReference type="ARBA" id="ARBA00022691"/>
    </source>
</evidence>
<dbReference type="GO" id="GO:0009007">
    <property type="term" value="F:site-specific DNA-methyltransferase (adenine-specific) activity"/>
    <property type="evidence" value="ECO:0007669"/>
    <property type="project" value="UniProtKB-EC"/>
</dbReference>
<name>A0A975B3R9_9BACT</name>
<dbReference type="Proteomes" id="UP000663720">
    <property type="component" value="Chromosome"/>
</dbReference>
<keyword evidence="3" id="KW-0808">Transferase</keyword>
<dbReference type="PRINTS" id="PR00507">
    <property type="entry name" value="N12N6MTFRASE"/>
</dbReference>
<evidence type="ECO:0000313" key="8">
    <source>
        <dbReference type="Proteomes" id="UP000663720"/>
    </source>
</evidence>
<sequence>MSKYIYNDALFDGSYFKRVIADPGFPRLRELPADGRQKLQKLLEIWHDIRPRLIQDLKDSDPVLISFAGLPPTVKPLKHTAEAVVENDFIIPVLEDILNYSCDKQKTLLLDGLPEKEKKKKKNDRPDIILFRDKKAHNSAVKKAGKKSGTALSTSFCRDADFILDAKKFEKGIGSDEDRDQTRDTSAAADIEQIDRYIRGCGKKWGILTNGRCWRLMRAGKKQEHLRFDLVMFLEDLLNQEGVLVRGRINEKSFTNENLEDFALFYYFFGHPAVGGGYLDIIYNEGEANNRRVSDILRDNAYKSVQMIAQGFWQYKGNGFPEKPPQNQLDNLRELSLTFLYRLLFLLKAEAQKLLPMQTAQGAESLYAKAASTKAIFFYLQKFSSEDLKNMTEGFNRLKRLFELVNSGGDYEVPAYDGGLFDPETHAELEKLRLNDHVVYEILNKLIYLDESEPVPYADLDVRDFGDIYEGLLEQRLILEKQGQEWILSLKNKKGERKTSGSYFTPDSLVDHIVRETITPLMEKCKRDPNKILSLKILDPAMGSGHFLVKVVDIMAWHLTVNCAPIDKGVPNDNGPNEYAYWKRKVVESSIYGVDVNPMAVELAKVALWLHTASLCKPLSFLDHHLKCGNSLVGADLRHAARPGLESRELNSGTVWQPVENQEIQEDIPAPKTKKKKRQNKQLDLPFPINTELFSGILESVSAILKRPSSTPADIKSKHRDYFQTVNFQLESQRLLCDLWCAQWFLAQPDKKGISIYESPNGLYTRLKKICGLTDDAARAEAVEKIKSHWFIKKIETARKQGYGPRPMRFFHWQIEFPEAAFTEHGELKPDFGFDAVVGNPPWDKIKSAKRDFYGAFNEEVADSQGTSLNALISEMEKENPTLITEWEEYEKMTVNMTTFLTQCNFYKHQTAVVDGRKTGGDPDLFRYFTERANHFTCEGGRVGLVVPCTLWQGQGCTGLRRFLFEKCTISSIYTFENYRKWAFGIHSSFKFTAFTFIKQPPSENHSFKAAFMLRDSQILEGLLKERIVMLSADYIKAVSPSSLALIDNKSDGEARFMKKIHQDYPVLGSKESGWNPVYIRELDMTNDSWRFKTREWMKDRGFTQVLPKHQPDGTWSQEKNGPYTAILPNNLPKGGEYWISADPDWYKQRGYIEKQTQINNENKTFFIYPDEADLENSRKFDSQKDYRRIFPSEIYTALYEGRMINIFDHSQKRYLRGEGRKAIWEDIPINEKIIQPRMFICKSETGQNPKNRLGICDVTGATNERTILCSLIGLDNLAGNTVPSISTDSIINSLLLLSIMSSFCADTLIRLRVSIHLNWTYLSNLAVPALNNIPQKTKLEICRLAAKLNCTTPELSEAWNTVFPDNPWTYESAERDLWKRAEIRARLDAIAADLYGLTVEEYAQILTGFPLLDRDQPPLPGDFFLTEGSEKSKENGKKNENWIETGWGIFELKPRSFITRDFALKTYMEYKNYAKPQKLDEWYKDKVNLDPEGSLSRFRIGKIKDLIERVEIAKNNGAVPYMPTGREVKANGDI</sequence>
<dbReference type="EMBL" id="CP061799">
    <property type="protein sequence ID" value="QTA78234.1"/>
    <property type="molecule type" value="Genomic_DNA"/>
</dbReference>
<reference evidence="7" key="1">
    <citation type="journal article" date="2021" name="Microb. Physiol.">
        <title>Proteogenomic Insights into the Physiology of Marine, Sulfate-Reducing, Filamentous Desulfonema limicola and Desulfonema magnum.</title>
        <authorList>
            <person name="Schnaars V."/>
            <person name="Wohlbrand L."/>
            <person name="Scheve S."/>
            <person name="Hinrichs C."/>
            <person name="Reinhardt R."/>
            <person name="Rabus R."/>
        </authorList>
    </citation>
    <scope>NUCLEOTIDE SEQUENCE</scope>
    <source>
        <strain evidence="7">5ac10</strain>
    </source>
</reference>
<dbReference type="Gene3D" id="3.40.50.150">
    <property type="entry name" value="Vaccinia Virus protein VP39"/>
    <property type="match status" value="2"/>
</dbReference>
<evidence type="ECO:0000256" key="3">
    <source>
        <dbReference type="ARBA" id="ARBA00022679"/>
    </source>
</evidence>
<feature type="domain" description="Type II methyltransferase M.TaqI-like" evidence="6">
    <location>
        <begin position="590"/>
        <end position="864"/>
    </location>
</feature>
<dbReference type="KEGG" id="dli:dnl_04540"/>
<keyword evidence="8" id="KW-1185">Reference proteome</keyword>
<dbReference type="InterPro" id="IPR029063">
    <property type="entry name" value="SAM-dependent_MTases_sf"/>
</dbReference>
<dbReference type="SUPFAM" id="SSF53335">
    <property type="entry name" value="S-adenosyl-L-methionine-dependent methyltransferases"/>
    <property type="match status" value="1"/>
</dbReference>
<dbReference type="InterPro" id="IPR002052">
    <property type="entry name" value="DNA_methylase_N6_adenine_CS"/>
</dbReference>
<organism evidence="7 8">
    <name type="scientific">Desulfonema limicola</name>
    <dbReference type="NCBI Taxonomy" id="45656"/>
    <lineage>
        <taxon>Bacteria</taxon>
        <taxon>Pseudomonadati</taxon>
        <taxon>Thermodesulfobacteriota</taxon>
        <taxon>Desulfobacteria</taxon>
        <taxon>Desulfobacterales</taxon>
        <taxon>Desulfococcaceae</taxon>
        <taxon>Desulfonema</taxon>
    </lineage>
</organism>
<evidence type="ECO:0000256" key="1">
    <source>
        <dbReference type="ARBA" id="ARBA00011900"/>
    </source>
</evidence>
<dbReference type="Pfam" id="PF07669">
    <property type="entry name" value="Eco57I"/>
    <property type="match status" value="2"/>
</dbReference>
<dbReference type="InterPro" id="IPR011639">
    <property type="entry name" value="MethylTrfase_TaqI-like_dom"/>
</dbReference>